<feature type="region of interest" description="Disordered" evidence="3">
    <location>
        <begin position="1564"/>
        <end position="1638"/>
    </location>
</feature>
<keyword evidence="1" id="KW-0677">Repeat</keyword>
<evidence type="ECO:0000256" key="1">
    <source>
        <dbReference type="ARBA" id="ARBA00022737"/>
    </source>
</evidence>
<dbReference type="PANTHER" id="PTHR10288">
    <property type="entry name" value="KH DOMAIN CONTAINING RNA BINDING PROTEIN"/>
    <property type="match status" value="1"/>
</dbReference>
<feature type="domain" description="K Homology" evidence="4">
    <location>
        <begin position="633"/>
        <end position="708"/>
    </location>
</feature>
<feature type="compositionally biased region" description="Basic and acidic residues" evidence="3">
    <location>
        <begin position="1571"/>
        <end position="1582"/>
    </location>
</feature>
<evidence type="ECO:0000313" key="5">
    <source>
        <dbReference type="EMBL" id="KAB5524688.1"/>
    </source>
</evidence>
<feature type="domain" description="K Homology" evidence="4">
    <location>
        <begin position="937"/>
        <end position="1012"/>
    </location>
</feature>
<keyword evidence="2" id="KW-0694">RNA-binding</keyword>
<feature type="domain" description="K Homology" evidence="4">
    <location>
        <begin position="121"/>
        <end position="194"/>
    </location>
</feature>
<dbReference type="EMBL" id="VDCV01000015">
    <property type="protein sequence ID" value="KAB5524688.1"/>
    <property type="molecule type" value="Genomic_DNA"/>
</dbReference>
<evidence type="ECO:0000259" key="4">
    <source>
        <dbReference type="SMART" id="SM00322"/>
    </source>
</evidence>
<proteinExistence type="predicted"/>
<evidence type="ECO:0000256" key="2">
    <source>
        <dbReference type="PROSITE-ProRule" id="PRU00117"/>
    </source>
</evidence>
<dbReference type="GO" id="GO:0003723">
    <property type="term" value="F:RNA binding"/>
    <property type="evidence" value="ECO:0007669"/>
    <property type="project" value="UniProtKB-UniRule"/>
</dbReference>
<feature type="domain" description="K Homology" evidence="4">
    <location>
        <begin position="337"/>
        <end position="412"/>
    </location>
</feature>
<reference evidence="6" key="1">
    <citation type="journal article" date="2019" name="Gigascience">
        <title>De novo genome assembly of the endangered Acer yangbiense, a plant species with extremely small populations endemic to Yunnan Province, China.</title>
        <authorList>
            <person name="Yang J."/>
            <person name="Wariss H.M."/>
            <person name="Tao L."/>
            <person name="Zhang R."/>
            <person name="Yun Q."/>
            <person name="Hollingsworth P."/>
            <person name="Dao Z."/>
            <person name="Luo G."/>
            <person name="Guo H."/>
            <person name="Ma Y."/>
            <person name="Sun W."/>
        </authorList>
    </citation>
    <scope>NUCLEOTIDE SEQUENCE [LARGE SCALE GENOMIC DNA]</scope>
    <source>
        <strain evidence="6">cv. br00</strain>
    </source>
</reference>
<feature type="domain" description="K Homology" evidence="4">
    <location>
        <begin position="845"/>
        <end position="923"/>
    </location>
</feature>
<dbReference type="Gene3D" id="3.30.1370.10">
    <property type="entry name" value="K Homology domain, type 1"/>
    <property type="match status" value="6"/>
</dbReference>
<dbReference type="SMART" id="SM00322">
    <property type="entry name" value="KH"/>
    <property type="match status" value="12"/>
</dbReference>
<sequence length="1673" mass="181123">MQQQQKHHRHSRSPRQPLIELQPGQVAFRVVCHVSKIDGLISHSGSVISRIRVETGCLVHCEEAVKGSEHRAFMVVGSASPERKVAVGEGETVEVSGAQVAVIMFLERMWGVDAKKDGGQHEGYCGLLVNTSQIGAVAGREGRNIKRMERDSGAHIRILPAPLSALKEDQLIQITGSSTVAVKKAVIDVTSCLQDCSQYKKDGVDLSLRAVRRRSGSSGEPPCSLLPTHSENIKIDGSHKKPNEQFQVQFRMICSHGAAGSIIGKGGSIVRALQNETGASITLAPISNSADRLVTVSASENPESSHSPAQNALLLVVARSIEHDIEKARCMGWIGDISVTATLLLPSNRVSCLIGRGGRIDSETIEATGADIQILQGDQFFDSASKNDVVVQITGEEKNVQNALFQITCKLRDNLLPTGMLNGSRSGNPNRRAGSLYRRAGEINELHHTACKSLNSNQETSLEIRVDQITGSSTLAVKKAVIDVTTCLQEYHPYKKDEVDLSLGAVRRRNGSSSEPPRPLLPTHSEIIAADGSHKKPNEQFQVQFRMICSHGAAGSVIGTGGSIVRAMQNETGASITFAPPITNSDDRLVTVSAMENLESSHSPAQNALVLVFSRSIEHDIEKARSLGLIGEISVTATLLLPSNRVTCLIGRGGRIDAEMKQTTGADIQILQGDQFPDFASMNDVVVQITGEEKNVQNALFQVTSKLRENLLPTEMLNGLRAGSPYRKAGEIAMLHQSVGESLNSNQERNMKKRVDQVCNTPSSLLQLPQKKITGRSTEAVKKAVIDVTSWLQDCPPYKEDEVDLSLGAFRRRSGSSSESPCSVLPTHSENIAVDGSRKKPNEQLQVQFRMICSHGAAGSVIGTGGSIVRALQNETGASITFAPPITNSDDRLVTVSAMENLESSHSPAQNALVLVFARSIEHDIEKARSLGLIGEISVTATLLLPSNRATCLIGRGGRIVAEMIETTGADIQILQGDQFPDFASMNDVVVEISGEYKNVQNALSQVTSKLRDNLLPTEMRTRLRAGSPCRRAGEITTRCQSAGSISRRNSQFHFTFGSAHKSFVFIWSRKLHRGRATYSTDNDSSSNSSDKVSEFERALHVLVGNCFLGFEDDLGKGAHSKKFPPFPFLHSMQHPQKHHRLKHSPRKPLIELQPGQVAFRVVCHVSKIGALIGYSGSVISRIRVETGCLVHCEEAVKGSEHRAILVVGSASPERKIAVGEDETVEVSAAQEAVVRVLERMWEMDAQKDGGDCEGYCGLLANMSQIGAVVGREGRNIKRMKRASGAHIWILPAPLCASSEDQLIQITGSSTVAVKKAVIDVTSCLQDCTPYEKDEVGLSLGTVRRRSGSPGDPHAEFFPHLCSLLPTYSGKIATDGDHKKPNEQLQVQFRMICSHGAAGSIIGKGGSIVRALQNETGASITLAPITNSADRLVTVSASENPESSHSPAQNALLLVVARSIEHDIEKARSLGLIGEISVTATLLLPSNTVSCLIGRGGRIDSEIIETTGADIQILQGDRFFNFASKNDVVLQITGGEKNVQNALFQVTGKLRDNLLPTEMLTRLRAGSPHKRAGEISRLHQSSDESLDSNQETSFEKRVDQVRDPPPSSLLPLPQKLHKGQTTFSTDNGSSSTTSGKVSELERALHFLLPRGREDDDLDQKQGRKYELGYLIDR</sequence>
<dbReference type="CDD" id="cd22459">
    <property type="entry name" value="KH-I_PEPPER_rpt1_like"/>
    <property type="match status" value="4"/>
</dbReference>
<dbReference type="PROSITE" id="PS50084">
    <property type="entry name" value="KH_TYPE_1"/>
    <property type="match status" value="11"/>
</dbReference>
<organism evidence="5 6">
    <name type="scientific">Salix brachista</name>
    <dbReference type="NCBI Taxonomy" id="2182728"/>
    <lineage>
        <taxon>Eukaryota</taxon>
        <taxon>Viridiplantae</taxon>
        <taxon>Streptophyta</taxon>
        <taxon>Embryophyta</taxon>
        <taxon>Tracheophyta</taxon>
        <taxon>Spermatophyta</taxon>
        <taxon>Magnoliopsida</taxon>
        <taxon>eudicotyledons</taxon>
        <taxon>Gunneridae</taxon>
        <taxon>Pentapetalae</taxon>
        <taxon>rosids</taxon>
        <taxon>fabids</taxon>
        <taxon>Malpighiales</taxon>
        <taxon>Salicaceae</taxon>
        <taxon>Saliceae</taxon>
        <taxon>Salix</taxon>
    </lineage>
</organism>
<feature type="domain" description="K Homology" evidence="4">
    <location>
        <begin position="24"/>
        <end position="94"/>
    </location>
</feature>
<feature type="domain" description="K Homology" evidence="4">
    <location>
        <begin position="1251"/>
        <end position="1326"/>
    </location>
</feature>
<gene>
    <name evidence="5" type="ORF">DKX38_022437</name>
</gene>
<keyword evidence="6" id="KW-1185">Reference proteome</keyword>
<dbReference type="InterPro" id="IPR036612">
    <property type="entry name" value="KH_dom_type_1_sf"/>
</dbReference>
<name>A0A5N5JZP1_9ROSI</name>
<feature type="domain" description="K Homology" evidence="4">
    <location>
        <begin position="1156"/>
        <end position="1246"/>
    </location>
</feature>
<dbReference type="SUPFAM" id="SSF54791">
    <property type="entry name" value="Eukaryotic type KH-domain (KH-domain type I)"/>
    <property type="match status" value="12"/>
</dbReference>
<evidence type="ECO:0000256" key="3">
    <source>
        <dbReference type="SAM" id="MobiDB-lite"/>
    </source>
</evidence>
<dbReference type="Gene3D" id="3.30.310.210">
    <property type="match status" value="3"/>
</dbReference>
<feature type="domain" description="K Homology" evidence="4">
    <location>
        <begin position="541"/>
        <end position="617"/>
    </location>
</feature>
<feature type="compositionally biased region" description="Basic and acidic residues" evidence="3">
    <location>
        <begin position="1593"/>
        <end position="1602"/>
    </location>
</feature>
<dbReference type="InterPro" id="IPR004087">
    <property type="entry name" value="KH_dom"/>
</dbReference>
<evidence type="ECO:0000313" key="6">
    <source>
        <dbReference type="Proteomes" id="UP000326939"/>
    </source>
</evidence>
<feature type="domain" description="K Homology" evidence="4">
    <location>
        <begin position="246"/>
        <end position="318"/>
    </location>
</feature>
<dbReference type="Pfam" id="PF00013">
    <property type="entry name" value="KH_1"/>
    <property type="match status" value="11"/>
</dbReference>
<feature type="domain" description="K Homology" evidence="4">
    <location>
        <begin position="1476"/>
        <end position="1551"/>
    </location>
</feature>
<feature type="compositionally biased region" description="Low complexity" evidence="3">
    <location>
        <begin position="1621"/>
        <end position="1634"/>
    </location>
</feature>
<dbReference type="InterPro" id="IPR004088">
    <property type="entry name" value="KH_dom_type_1"/>
</dbReference>
<accession>A0A5N5JZP1</accession>
<feature type="domain" description="K Homology" evidence="4">
    <location>
        <begin position="1385"/>
        <end position="1457"/>
    </location>
</feature>
<protein>
    <recommendedName>
        <fullName evidence="4">K Homology domain-containing protein</fullName>
    </recommendedName>
</protein>
<comment type="caution">
    <text evidence="5">The sequence shown here is derived from an EMBL/GenBank/DDBJ whole genome shotgun (WGS) entry which is preliminary data.</text>
</comment>
<dbReference type="Proteomes" id="UP000326939">
    <property type="component" value="Chromosome 15"/>
</dbReference>